<dbReference type="GO" id="GO:0046872">
    <property type="term" value="F:metal ion binding"/>
    <property type="evidence" value="ECO:0007669"/>
    <property type="project" value="UniProtKB-KW"/>
</dbReference>
<dbReference type="InterPro" id="IPR003382">
    <property type="entry name" value="Flavoprotein"/>
</dbReference>
<gene>
    <name evidence="3" type="primary">coaBC</name>
    <name evidence="7" type="ORF">SAMN05216233_1367</name>
</gene>
<feature type="domain" description="DNA/pantothenate metabolism flavoprotein C-terminal" evidence="6">
    <location>
        <begin position="186"/>
        <end position="394"/>
    </location>
</feature>
<comment type="catalytic activity">
    <reaction evidence="3 4">
        <text>N-[(R)-4-phosphopantothenoyl]-L-cysteine + H(+) = (R)-4'-phosphopantetheine + CO2</text>
        <dbReference type="Rhea" id="RHEA:16793"/>
        <dbReference type="ChEBI" id="CHEBI:15378"/>
        <dbReference type="ChEBI" id="CHEBI:16526"/>
        <dbReference type="ChEBI" id="CHEBI:59458"/>
        <dbReference type="ChEBI" id="CHEBI:61723"/>
        <dbReference type="EC" id="4.1.1.36"/>
    </reaction>
</comment>
<evidence type="ECO:0000259" key="6">
    <source>
        <dbReference type="Pfam" id="PF04127"/>
    </source>
</evidence>
<comment type="pathway">
    <text evidence="3 4">Cofactor biosynthesis; coenzyme A biosynthesis; CoA from (R)-pantothenate: step 3/5.</text>
</comment>
<dbReference type="Gene3D" id="3.40.50.10300">
    <property type="entry name" value="CoaB-like"/>
    <property type="match status" value="1"/>
</dbReference>
<dbReference type="PANTHER" id="PTHR14359">
    <property type="entry name" value="HOMO-OLIGOMERIC FLAVIN CONTAINING CYS DECARBOXYLASE FAMILY"/>
    <property type="match status" value="1"/>
</dbReference>
<dbReference type="InterPro" id="IPR035929">
    <property type="entry name" value="CoaB-like_sf"/>
</dbReference>
<comment type="cofactor">
    <cofactor evidence="3">
        <name>Mg(2+)</name>
        <dbReference type="ChEBI" id="CHEBI:18420"/>
    </cofactor>
</comment>
<keyword evidence="3" id="KW-0479">Metal-binding</keyword>
<dbReference type="InterPro" id="IPR036551">
    <property type="entry name" value="Flavin_trans-like"/>
</dbReference>
<dbReference type="SUPFAM" id="SSF52507">
    <property type="entry name" value="Homo-oligomeric flavin-containing Cys decarboxylases, HFCD"/>
    <property type="match status" value="1"/>
</dbReference>
<feature type="region of interest" description="Phosphopantothenate--cysteine ligase" evidence="3">
    <location>
        <begin position="191"/>
        <end position="401"/>
    </location>
</feature>
<dbReference type="GO" id="GO:0004632">
    <property type="term" value="F:phosphopantothenate--cysteine ligase activity"/>
    <property type="evidence" value="ECO:0007669"/>
    <property type="project" value="UniProtKB-UniRule"/>
</dbReference>
<keyword evidence="3" id="KW-0460">Magnesium</keyword>
<reference evidence="7 8" key="1">
    <citation type="submission" date="2016-10" db="EMBL/GenBank/DDBJ databases">
        <authorList>
            <person name="de Groot N.N."/>
        </authorList>
    </citation>
    <scope>NUCLEOTIDE SEQUENCE [LARGE SCALE GENOMIC DNA]</scope>
    <source>
        <strain evidence="7 8">AA1</strain>
    </source>
</reference>
<name>A0A1G5JN51_9BACT</name>
<keyword evidence="3" id="KW-0511">Multifunctional enzyme</keyword>
<keyword evidence="1 3" id="KW-0210">Decarboxylase</keyword>
<feature type="binding site" evidence="3">
    <location>
        <position position="323"/>
    </location>
    <ligand>
        <name>CTP</name>
        <dbReference type="ChEBI" id="CHEBI:37563"/>
    </ligand>
</feature>
<sequence length="401" mass="42929">MAVLEKKNVLVCVTAGIAAYKAVEVVRLLQKEGADVWVAMTRGAKEFVGEMTFAAISGHPVLSDLFDEGKGASIGHIELAERADVVVVAPATADVIGKLAHGIADDAVTTTMLAVTAPRLICPAMNTHMYENRAVQRNIDILEGDGYLLVEPGVGEMACGTTGPGRLAEPSTIVDRVKAAMYPKDLAGKKILVSAGPTREAIDPVRYISNRSSGKMGYEIARAAEYRGAEVTLVSGPVSLASPLGVDRVSVTSVGEMAETIFSRMNQIDAVIKVAAVADYKPRTRAEHKIKKKSDDMTLELDKNIDILKELGKRKTRQVLVGFAAETQSLSENARKKIEAKNLDMIVGNLVGDPASGFGTDTNIVTFFHPDGRKEPFESMGKDVVAHELLDRVSGLLKSRG</sequence>
<keyword evidence="3 4" id="KW-0288">FMN</keyword>
<feature type="binding site" evidence="3">
    <location>
        <position position="341"/>
    </location>
    <ligand>
        <name>CTP</name>
        <dbReference type="ChEBI" id="CHEBI:37563"/>
    </ligand>
</feature>
<dbReference type="HAMAP" id="MF_02225">
    <property type="entry name" value="CoaBC"/>
    <property type="match status" value="1"/>
</dbReference>
<dbReference type="Pfam" id="PF04127">
    <property type="entry name" value="DFP"/>
    <property type="match status" value="1"/>
</dbReference>
<dbReference type="GO" id="GO:0071513">
    <property type="term" value="C:phosphopantothenoylcysteine decarboxylase complex"/>
    <property type="evidence" value="ECO:0007669"/>
    <property type="project" value="TreeGrafter"/>
</dbReference>
<dbReference type="Pfam" id="PF02441">
    <property type="entry name" value="Flavoprotein"/>
    <property type="match status" value="1"/>
</dbReference>
<dbReference type="NCBIfam" id="TIGR00521">
    <property type="entry name" value="coaBC_dfp"/>
    <property type="match status" value="1"/>
</dbReference>
<feature type="domain" description="Flavoprotein" evidence="5">
    <location>
        <begin position="7"/>
        <end position="179"/>
    </location>
</feature>
<protein>
    <recommendedName>
        <fullName evidence="3">Coenzyme A biosynthesis bifunctional protein CoaBC</fullName>
    </recommendedName>
    <alternativeName>
        <fullName evidence="3">DNA/pantothenate metabolism flavoprotein</fullName>
    </alternativeName>
    <alternativeName>
        <fullName evidence="3">Phosphopantothenoylcysteine synthetase/decarboxylase</fullName>
        <shortName evidence="3">PPCS-PPCDC</shortName>
    </alternativeName>
    <domain>
        <recommendedName>
            <fullName evidence="3">Phosphopantothenoylcysteine decarboxylase</fullName>
            <shortName evidence="3">PPC decarboxylase</shortName>
            <shortName evidence="3">PPC-DC</shortName>
            <ecNumber evidence="3">4.1.1.36</ecNumber>
        </recommendedName>
        <alternativeName>
            <fullName evidence="3">CoaC</fullName>
        </alternativeName>
    </domain>
    <domain>
        <recommendedName>
            <fullName evidence="3">Phosphopantothenate--cysteine ligase</fullName>
            <ecNumber evidence="3">6.3.2.5</ecNumber>
        </recommendedName>
        <alternativeName>
            <fullName evidence="3">CoaB</fullName>
        </alternativeName>
        <alternativeName>
            <fullName evidence="3">Phosphopantothenoylcysteine synthetase</fullName>
            <shortName evidence="3">PPC synthetase</shortName>
            <shortName evidence="3">PPC-S</shortName>
        </alternativeName>
    </domain>
</protein>
<evidence type="ECO:0000256" key="3">
    <source>
        <dbReference type="HAMAP-Rule" id="MF_02225"/>
    </source>
</evidence>
<accession>A0A1G5JN51</accession>
<dbReference type="GO" id="GO:0015937">
    <property type="term" value="P:coenzyme A biosynthetic process"/>
    <property type="evidence" value="ECO:0007669"/>
    <property type="project" value="UniProtKB-UniRule"/>
</dbReference>
<comment type="cofactor">
    <cofactor evidence="3">
        <name>FMN</name>
        <dbReference type="ChEBI" id="CHEBI:58210"/>
    </cofactor>
    <text evidence="3">Binds 1 FMN per subunit.</text>
</comment>
<dbReference type="OrthoDB" id="9802554at2"/>
<dbReference type="EMBL" id="FMUX01000036">
    <property type="protein sequence ID" value="SCY89803.1"/>
    <property type="molecule type" value="Genomic_DNA"/>
</dbReference>
<feature type="binding site" evidence="3">
    <location>
        <position position="337"/>
    </location>
    <ligand>
        <name>CTP</name>
        <dbReference type="ChEBI" id="CHEBI:37563"/>
    </ligand>
</feature>
<evidence type="ECO:0000256" key="4">
    <source>
        <dbReference type="RuleBase" id="RU364078"/>
    </source>
</evidence>
<dbReference type="InterPro" id="IPR007085">
    <property type="entry name" value="DNA/pantothenate-metab_flavo_C"/>
</dbReference>
<dbReference type="EC" id="6.3.2.5" evidence="3"/>
<evidence type="ECO:0000256" key="1">
    <source>
        <dbReference type="ARBA" id="ARBA00022793"/>
    </source>
</evidence>
<feature type="active site" description="Proton donor" evidence="3">
    <location>
        <position position="159"/>
    </location>
</feature>
<evidence type="ECO:0000313" key="8">
    <source>
        <dbReference type="Proteomes" id="UP000198870"/>
    </source>
</evidence>
<dbReference type="RefSeq" id="WP_092215806.1">
    <property type="nucleotide sequence ID" value="NZ_FMUX01000036.1"/>
</dbReference>
<evidence type="ECO:0000259" key="5">
    <source>
        <dbReference type="Pfam" id="PF02441"/>
    </source>
</evidence>
<keyword evidence="3 4" id="KW-0436">Ligase</keyword>
<dbReference type="Proteomes" id="UP000198870">
    <property type="component" value="Unassembled WGS sequence"/>
</dbReference>
<dbReference type="GO" id="GO:0010181">
    <property type="term" value="F:FMN binding"/>
    <property type="evidence" value="ECO:0007669"/>
    <property type="project" value="UniProtKB-UniRule"/>
</dbReference>
<dbReference type="EC" id="4.1.1.36" evidence="3"/>
<dbReference type="PANTHER" id="PTHR14359:SF6">
    <property type="entry name" value="PHOSPHOPANTOTHENOYLCYSTEINE DECARBOXYLASE"/>
    <property type="match status" value="1"/>
</dbReference>
<keyword evidence="8" id="KW-1185">Reference proteome</keyword>
<comment type="similarity">
    <text evidence="3 4">In the C-terminal section; belongs to the PPC synthetase family.</text>
</comment>
<evidence type="ECO:0000313" key="7">
    <source>
        <dbReference type="EMBL" id="SCY89803.1"/>
    </source>
</evidence>
<dbReference type="GO" id="GO:0004633">
    <property type="term" value="F:phosphopantothenoylcysteine decarboxylase activity"/>
    <property type="evidence" value="ECO:0007669"/>
    <property type="project" value="UniProtKB-UniRule"/>
</dbReference>
<keyword evidence="3 4" id="KW-0285">Flavoprotein</keyword>
<dbReference type="InterPro" id="IPR005252">
    <property type="entry name" value="CoaBC"/>
</dbReference>
<comment type="pathway">
    <text evidence="3 4">Cofactor biosynthesis; coenzyme A biosynthesis; CoA from (R)-pantothenate: step 2/5.</text>
</comment>
<dbReference type="UniPathway" id="UPA00241">
    <property type="reaction ID" value="UER00353"/>
</dbReference>
<comment type="catalytic activity">
    <reaction evidence="3 4">
        <text>(R)-4'-phosphopantothenate + L-cysteine + CTP = N-[(R)-4-phosphopantothenoyl]-L-cysteine + CMP + diphosphate + H(+)</text>
        <dbReference type="Rhea" id="RHEA:19397"/>
        <dbReference type="ChEBI" id="CHEBI:10986"/>
        <dbReference type="ChEBI" id="CHEBI:15378"/>
        <dbReference type="ChEBI" id="CHEBI:33019"/>
        <dbReference type="ChEBI" id="CHEBI:35235"/>
        <dbReference type="ChEBI" id="CHEBI:37563"/>
        <dbReference type="ChEBI" id="CHEBI:59458"/>
        <dbReference type="ChEBI" id="CHEBI:60377"/>
        <dbReference type="EC" id="6.3.2.5"/>
    </reaction>
</comment>
<comment type="caution">
    <text evidence="3">Lacks conserved residue(s) required for the propagation of feature annotation.</text>
</comment>
<dbReference type="Gene3D" id="3.40.50.1950">
    <property type="entry name" value="Flavin prenyltransferase-like"/>
    <property type="match status" value="1"/>
</dbReference>
<dbReference type="STRING" id="419481.SAMN05216233_1367"/>
<comment type="function">
    <text evidence="4">Catalyzes two steps in the biosynthesis of coenzyme A. In the first step cysteine is conjugated to 4'-phosphopantothenate to form 4-phosphopantothenoylcysteine, in the latter compound is decarboxylated to form 4'-phosphopantotheine.</text>
</comment>
<organism evidence="7 8">
    <name type="scientific">Desulfoluna spongiiphila</name>
    <dbReference type="NCBI Taxonomy" id="419481"/>
    <lineage>
        <taxon>Bacteria</taxon>
        <taxon>Pseudomonadati</taxon>
        <taxon>Thermodesulfobacteriota</taxon>
        <taxon>Desulfobacteria</taxon>
        <taxon>Desulfobacterales</taxon>
        <taxon>Desulfolunaceae</taxon>
        <taxon>Desulfoluna</taxon>
    </lineage>
</organism>
<dbReference type="AlphaFoldDB" id="A0A1G5JN51"/>
<proteinExistence type="inferred from homology"/>
<keyword evidence="2 3" id="KW-0456">Lyase</keyword>
<feature type="binding site" evidence="3">
    <location>
        <position position="289"/>
    </location>
    <ligand>
        <name>CTP</name>
        <dbReference type="ChEBI" id="CHEBI:37563"/>
    </ligand>
</feature>
<feature type="binding site" evidence="3">
    <location>
        <position position="279"/>
    </location>
    <ligand>
        <name>CTP</name>
        <dbReference type="ChEBI" id="CHEBI:37563"/>
    </ligand>
</feature>
<comment type="similarity">
    <text evidence="3 4">In the N-terminal section; belongs to the HFCD (homo-oligomeric flavin containing Cys decarboxylase) superfamily.</text>
</comment>
<dbReference type="SUPFAM" id="SSF102645">
    <property type="entry name" value="CoaB-like"/>
    <property type="match status" value="1"/>
</dbReference>
<comment type="function">
    <text evidence="3">Catalyzes two sequential steps in the biosynthesis of coenzyme A. In the first step cysteine is conjugated to 4'-phosphopantothenate to form 4-phosphopantothenoylcysteine. In the second step the latter compound is decarboxylated to form 4'-phosphopantotheine.</text>
</comment>
<evidence type="ECO:0000256" key="2">
    <source>
        <dbReference type="ARBA" id="ARBA00023239"/>
    </source>
</evidence>
<dbReference type="GO" id="GO:0015941">
    <property type="term" value="P:pantothenate catabolic process"/>
    <property type="evidence" value="ECO:0007669"/>
    <property type="project" value="InterPro"/>
</dbReference>
<feature type="region of interest" description="Phosphopantothenoylcysteine decarboxylase" evidence="3">
    <location>
        <begin position="1"/>
        <end position="190"/>
    </location>
</feature>